<reference evidence="11 12" key="1">
    <citation type="submission" date="2024-07" db="EMBL/GenBank/DDBJ databases">
        <title>Whole genome sequencing of Prodigiosin pigment-producing Streptomyces salinarius isolated from rhizosphere soil of Arachis hypogaea.</title>
        <authorList>
            <person name="Vidhya A."/>
            <person name="Ramya S."/>
        </authorList>
    </citation>
    <scope>NUCLEOTIDE SEQUENCE [LARGE SCALE GENOMIC DNA]</scope>
    <source>
        <strain evidence="11 12">VRMG2420</strain>
    </source>
</reference>
<feature type="compositionally biased region" description="Acidic residues" evidence="8">
    <location>
        <begin position="742"/>
        <end position="769"/>
    </location>
</feature>
<gene>
    <name evidence="11" type="ORF">AB4829_32735</name>
</gene>
<keyword evidence="3 11" id="KW-0489">Methyltransferase</keyword>
<dbReference type="GO" id="GO:0032259">
    <property type="term" value="P:methylation"/>
    <property type="evidence" value="ECO:0007669"/>
    <property type="project" value="UniProtKB-KW"/>
</dbReference>
<evidence type="ECO:0000259" key="9">
    <source>
        <dbReference type="Pfam" id="PF02384"/>
    </source>
</evidence>
<evidence type="ECO:0000256" key="4">
    <source>
        <dbReference type="ARBA" id="ARBA00022679"/>
    </source>
</evidence>
<feature type="domain" description="DNA methylase adenine-specific" evidence="9">
    <location>
        <begin position="184"/>
        <end position="498"/>
    </location>
</feature>
<evidence type="ECO:0000313" key="12">
    <source>
        <dbReference type="Proteomes" id="UP001614264"/>
    </source>
</evidence>
<proteinExistence type="inferred from homology"/>
<organism evidence="11 12">
    <name type="scientific">Streptomyces salinarius</name>
    <dbReference type="NCBI Taxonomy" id="2762598"/>
    <lineage>
        <taxon>Bacteria</taxon>
        <taxon>Bacillati</taxon>
        <taxon>Actinomycetota</taxon>
        <taxon>Actinomycetes</taxon>
        <taxon>Kitasatosporales</taxon>
        <taxon>Streptomycetaceae</taxon>
        <taxon>Streptomyces</taxon>
    </lineage>
</organism>
<dbReference type="PANTHER" id="PTHR42933:SF3">
    <property type="entry name" value="TYPE I RESTRICTION ENZYME MJAVIII METHYLASE SUBUNIT"/>
    <property type="match status" value="1"/>
</dbReference>
<dbReference type="GO" id="GO:0008168">
    <property type="term" value="F:methyltransferase activity"/>
    <property type="evidence" value="ECO:0007669"/>
    <property type="project" value="UniProtKB-KW"/>
</dbReference>
<dbReference type="PANTHER" id="PTHR42933">
    <property type="entry name" value="SLR6095 PROTEIN"/>
    <property type="match status" value="1"/>
</dbReference>
<dbReference type="Pfam" id="PF02384">
    <property type="entry name" value="N6_Mtase"/>
    <property type="match status" value="1"/>
</dbReference>
<evidence type="ECO:0000256" key="2">
    <source>
        <dbReference type="ARBA" id="ARBA00011900"/>
    </source>
</evidence>
<feature type="region of interest" description="Disordered" evidence="8">
    <location>
        <begin position="663"/>
        <end position="690"/>
    </location>
</feature>
<comment type="catalytic activity">
    <reaction evidence="7">
        <text>a 2'-deoxyadenosine in DNA + S-adenosyl-L-methionine = an N(6)-methyl-2'-deoxyadenosine in DNA + S-adenosyl-L-homocysteine + H(+)</text>
        <dbReference type="Rhea" id="RHEA:15197"/>
        <dbReference type="Rhea" id="RHEA-COMP:12418"/>
        <dbReference type="Rhea" id="RHEA-COMP:12419"/>
        <dbReference type="ChEBI" id="CHEBI:15378"/>
        <dbReference type="ChEBI" id="CHEBI:57856"/>
        <dbReference type="ChEBI" id="CHEBI:59789"/>
        <dbReference type="ChEBI" id="CHEBI:90615"/>
        <dbReference type="ChEBI" id="CHEBI:90616"/>
        <dbReference type="EC" id="2.1.1.72"/>
    </reaction>
</comment>
<name>A0ABW8BJW7_9ACTN</name>
<feature type="domain" description="N6 adenine-specific DNA methyltransferase N-terminal" evidence="10">
    <location>
        <begin position="9"/>
        <end position="170"/>
    </location>
</feature>
<dbReference type="InterPro" id="IPR029063">
    <property type="entry name" value="SAM-dependent_MTases_sf"/>
</dbReference>
<feature type="region of interest" description="Disordered" evidence="8">
    <location>
        <begin position="733"/>
        <end position="769"/>
    </location>
</feature>
<dbReference type="Pfam" id="PF12161">
    <property type="entry name" value="HsdM_N"/>
    <property type="match status" value="1"/>
</dbReference>
<sequence length="882" mass="98715">MARLTLPQLERHLYSAADILRGRMDASEYRDYIFGMLFLKRSSDEFQPEWERIYHAELERPGKDEKDALARANDPESYPRVFYVPQKARWWKGPHKYHEPLEPGGPIPDPEPGISGLTEQVGEGLDQALAALTGSNRRLTGVTSHISFNDTVGTRTRFTNAELRSLIRHFTLYRLRNEDFEFPDMLGAAYEYLLARFADTAGQRGGEFYTPREVVRMMVRLVDPRERESVYDPCAGSGGMLIAAREHVEEDGGDPSTLSVNGQDKNGPSWSMASMNMVLHGIREFDLTLGDTLTEPLHLRRDGSRQLRTFTKVLSNPPFSLPYDKYEVEKAEEAHGRRMKWGWAPETGKKADLMFVQHMISVLERDGVAATVMPHGVLFRGGKERDIRRKLLEDDCVEAVIGLGPNLFYGTGIPGCILILRRPHRKHGDRQGNVLFINADREYRSGRNQNVLGPEHVEKIVTVYRDWTPIDGYSRVVSRDDLLAADCNLNIRRWVDNSPPAEPQDVRAHLYGGVPRAEIDAKSDAFASYGLNLPSLFAARQDDEAYVDFLPEGPGTTAARIPALAAVKETELRERYEKWWAEQAEHFTHLTVDRQPMRLRERLLTDFREAIEPVGILDEYETAGIIADWWASARYDVKALAAGGYERVLDGWVETVETMVNPVAPTADDDTESGGRPRRGRTKSTVSTADKRRALDEPVVRALVPEFLEEVARADAALAKADAAYKTAVAELAEAQGPTETPDTDDEDPPEPEDSDEDAPSPEPVDPEELAALEKKVTLRRKERTAASKHRSALDAKFLDMLKAGADNAKAEDDGQFVVLKVLGEGLTARLDASAAAGRRELVAAFRRWAEKYAVSLAELEAESDGAAEEFGAWVEELGYGR</sequence>
<evidence type="ECO:0000256" key="7">
    <source>
        <dbReference type="ARBA" id="ARBA00047942"/>
    </source>
</evidence>
<dbReference type="Gene3D" id="3.40.50.150">
    <property type="entry name" value="Vaccinia Virus protein VP39"/>
    <property type="match status" value="1"/>
</dbReference>
<dbReference type="RefSeq" id="WP_399594712.1">
    <property type="nucleotide sequence ID" value="NZ_JBITPR010000060.1"/>
</dbReference>
<keyword evidence="4" id="KW-0808">Transferase</keyword>
<evidence type="ECO:0000259" key="10">
    <source>
        <dbReference type="Pfam" id="PF12161"/>
    </source>
</evidence>
<evidence type="ECO:0000256" key="1">
    <source>
        <dbReference type="ARBA" id="ARBA00006594"/>
    </source>
</evidence>
<dbReference type="EMBL" id="JBITPR010000060">
    <property type="protein sequence ID" value="MFI7875344.1"/>
    <property type="molecule type" value="Genomic_DNA"/>
</dbReference>
<evidence type="ECO:0000256" key="6">
    <source>
        <dbReference type="ARBA" id="ARBA00022747"/>
    </source>
</evidence>
<dbReference type="InterPro" id="IPR038333">
    <property type="entry name" value="T1MK-like_N_sf"/>
</dbReference>
<evidence type="ECO:0000313" key="11">
    <source>
        <dbReference type="EMBL" id="MFI7875344.1"/>
    </source>
</evidence>
<dbReference type="Proteomes" id="UP001614264">
    <property type="component" value="Unassembled WGS sequence"/>
</dbReference>
<comment type="similarity">
    <text evidence="1">Belongs to the N(4)/N(6)-methyltransferase family.</text>
</comment>
<comment type="caution">
    <text evidence="11">The sequence shown here is derived from an EMBL/GenBank/DDBJ whole genome shotgun (WGS) entry which is preliminary data.</text>
</comment>
<protein>
    <recommendedName>
        <fullName evidence="2">site-specific DNA-methyltransferase (adenine-specific)</fullName>
        <ecNumber evidence="2">2.1.1.72</ecNumber>
    </recommendedName>
</protein>
<accession>A0ABW8BJW7</accession>
<evidence type="ECO:0000256" key="3">
    <source>
        <dbReference type="ARBA" id="ARBA00022603"/>
    </source>
</evidence>
<dbReference type="InterPro" id="IPR003356">
    <property type="entry name" value="DNA_methylase_A-5"/>
</dbReference>
<evidence type="ECO:0000256" key="8">
    <source>
        <dbReference type="SAM" id="MobiDB-lite"/>
    </source>
</evidence>
<keyword evidence="12" id="KW-1185">Reference proteome</keyword>
<dbReference type="InterPro" id="IPR022749">
    <property type="entry name" value="D12N6_MeTrfase_N"/>
</dbReference>
<dbReference type="SUPFAM" id="SSF53335">
    <property type="entry name" value="S-adenosyl-L-methionine-dependent methyltransferases"/>
    <property type="match status" value="1"/>
</dbReference>
<keyword evidence="6" id="KW-0680">Restriction system</keyword>
<dbReference type="Gene3D" id="1.20.1260.30">
    <property type="match status" value="1"/>
</dbReference>
<dbReference type="EC" id="2.1.1.72" evidence="2"/>
<evidence type="ECO:0000256" key="5">
    <source>
        <dbReference type="ARBA" id="ARBA00022691"/>
    </source>
</evidence>
<dbReference type="PRINTS" id="PR00507">
    <property type="entry name" value="N12N6MTFRASE"/>
</dbReference>
<dbReference type="InterPro" id="IPR051537">
    <property type="entry name" value="DNA_Adenine_Mtase"/>
</dbReference>
<keyword evidence="5" id="KW-0949">S-adenosyl-L-methionine</keyword>